<feature type="region of interest" description="Disordered" evidence="1">
    <location>
        <begin position="1"/>
        <end position="26"/>
    </location>
</feature>
<protein>
    <submittedName>
        <fullName evidence="2">Uncharacterized protein</fullName>
    </submittedName>
</protein>
<evidence type="ECO:0000256" key="1">
    <source>
        <dbReference type="SAM" id="MobiDB-lite"/>
    </source>
</evidence>
<gene>
    <name evidence="2" type="ORF">Glove_132g213</name>
</gene>
<dbReference type="AlphaFoldDB" id="A0A397J6K2"/>
<dbReference type="Proteomes" id="UP000266861">
    <property type="component" value="Unassembled WGS sequence"/>
</dbReference>
<evidence type="ECO:0000313" key="3">
    <source>
        <dbReference type="Proteomes" id="UP000266861"/>
    </source>
</evidence>
<organism evidence="2 3">
    <name type="scientific">Diversispora epigaea</name>
    <dbReference type="NCBI Taxonomy" id="1348612"/>
    <lineage>
        <taxon>Eukaryota</taxon>
        <taxon>Fungi</taxon>
        <taxon>Fungi incertae sedis</taxon>
        <taxon>Mucoromycota</taxon>
        <taxon>Glomeromycotina</taxon>
        <taxon>Glomeromycetes</taxon>
        <taxon>Diversisporales</taxon>
        <taxon>Diversisporaceae</taxon>
        <taxon>Diversispora</taxon>
    </lineage>
</organism>
<name>A0A397J6K2_9GLOM</name>
<dbReference type="EMBL" id="PQFF01000123">
    <property type="protein sequence ID" value="RHZ80824.1"/>
    <property type="molecule type" value="Genomic_DNA"/>
</dbReference>
<keyword evidence="3" id="KW-1185">Reference proteome</keyword>
<accession>A0A397J6K2</accession>
<sequence>MPRFQASDRLLLDSSSPSRRRGQATQGPVPVAIGALVAKAIEVIKAIEFPRMGPGNLTLDLCFLVGIPEYFQCPSSEKPLMIFHTASLQK</sequence>
<reference evidence="2 3" key="1">
    <citation type="submission" date="2018-08" db="EMBL/GenBank/DDBJ databases">
        <title>Genome and evolution of the arbuscular mycorrhizal fungus Diversispora epigaea (formerly Glomus versiforme) and its bacterial endosymbionts.</title>
        <authorList>
            <person name="Sun X."/>
            <person name="Fei Z."/>
            <person name="Harrison M."/>
        </authorList>
    </citation>
    <scope>NUCLEOTIDE SEQUENCE [LARGE SCALE GENOMIC DNA]</scope>
    <source>
        <strain evidence="2 3">IT104</strain>
    </source>
</reference>
<comment type="caution">
    <text evidence="2">The sequence shown here is derived from an EMBL/GenBank/DDBJ whole genome shotgun (WGS) entry which is preliminary data.</text>
</comment>
<evidence type="ECO:0000313" key="2">
    <source>
        <dbReference type="EMBL" id="RHZ80824.1"/>
    </source>
</evidence>
<proteinExistence type="predicted"/>
<feature type="compositionally biased region" description="Low complexity" evidence="1">
    <location>
        <begin position="7"/>
        <end position="17"/>
    </location>
</feature>